<comment type="caution">
    <text evidence="1">The sequence shown here is derived from an EMBL/GenBank/DDBJ whole genome shotgun (WGS) entry which is preliminary data.</text>
</comment>
<organism evidence="1 2">
    <name type="scientific">Actinomadura litoris</name>
    <dbReference type="NCBI Taxonomy" id="2678616"/>
    <lineage>
        <taxon>Bacteria</taxon>
        <taxon>Bacillati</taxon>
        <taxon>Actinomycetota</taxon>
        <taxon>Actinomycetes</taxon>
        <taxon>Streptosporangiales</taxon>
        <taxon>Thermomonosporaceae</taxon>
        <taxon>Actinomadura</taxon>
    </lineage>
</organism>
<protein>
    <submittedName>
        <fullName evidence="1">Uncharacterized protein</fullName>
    </submittedName>
</protein>
<name>A0A7K1L707_9ACTN</name>
<dbReference type="Proteomes" id="UP000432015">
    <property type="component" value="Unassembled WGS sequence"/>
</dbReference>
<gene>
    <name evidence="1" type="ORF">GNZ18_26990</name>
</gene>
<proteinExistence type="predicted"/>
<dbReference type="EMBL" id="WOFH01000010">
    <property type="protein sequence ID" value="MUN40217.1"/>
    <property type="molecule type" value="Genomic_DNA"/>
</dbReference>
<dbReference type="RefSeq" id="WP_156219342.1">
    <property type="nucleotide sequence ID" value="NZ_WOFH01000010.1"/>
</dbReference>
<dbReference type="NCBIfam" id="TIGR02913">
    <property type="entry name" value="HAF_rpt"/>
    <property type="match status" value="3"/>
</dbReference>
<evidence type="ECO:0000313" key="1">
    <source>
        <dbReference type="EMBL" id="MUN40217.1"/>
    </source>
</evidence>
<dbReference type="InterPro" id="IPR014262">
    <property type="entry name" value="HAF_rpt"/>
</dbReference>
<accession>A0A7K1L707</accession>
<reference evidence="1 2" key="1">
    <citation type="submission" date="2019-11" db="EMBL/GenBank/DDBJ databases">
        <authorList>
            <person name="Cao P."/>
        </authorList>
    </citation>
    <scope>NUCLEOTIDE SEQUENCE [LARGE SCALE GENOMIC DNA]</scope>
    <source>
        <strain evidence="1 2">NEAU-AAG5</strain>
    </source>
</reference>
<keyword evidence="2" id="KW-1185">Reference proteome</keyword>
<evidence type="ECO:0000313" key="2">
    <source>
        <dbReference type="Proteomes" id="UP000432015"/>
    </source>
</evidence>
<dbReference type="AlphaFoldDB" id="A0A7K1L707"/>
<sequence length="363" mass="36750">MGDLLRSKSVFLVGFVAVATGPIEPPANAAPLPKWAIVNLGVLPGGNTSRATAVNDQGVVAGYSNTAKGTYHAVRWNPTGGITDLGLLPGGTYSYAHGINNRGEIVGYANTANGTDRAVRWAPNGAITDLGTLPGRSGGYAAAINDTGAVVGYTPIQAGVFHAVRWKPGGPVSDLGTTSPLGSTTAAAINKSGVVAGTTFEGSQERDYQAVTWAAGSTKLVALPPLPGGGPHSSAEGVSDKGLIVGYSQSDRNVPNIYPIHAALWARGAATPTDLGTLTGAGGQSLANGVNAAGTIVGASTTSTPGDNQAVLWKQDKTGWHIAPLPQLPLGKQSEATAVNNKDGVVGEASTVTGQKFAVRWKQ</sequence>